<dbReference type="AlphaFoldDB" id="A0A6L7EVH7"/>
<evidence type="ECO:0000313" key="3">
    <source>
        <dbReference type="Proteomes" id="UP000473325"/>
    </source>
</evidence>
<feature type="signal peptide" evidence="1">
    <location>
        <begin position="1"/>
        <end position="21"/>
    </location>
</feature>
<keyword evidence="1" id="KW-0732">Signal</keyword>
<dbReference type="Proteomes" id="UP000473325">
    <property type="component" value="Unassembled WGS sequence"/>
</dbReference>
<evidence type="ECO:0000313" key="2">
    <source>
        <dbReference type="EMBL" id="MXG90720.1"/>
    </source>
</evidence>
<dbReference type="EMBL" id="WUEK01000008">
    <property type="protein sequence ID" value="MXG90720.1"/>
    <property type="molecule type" value="Genomic_DNA"/>
</dbReference>
<accession>A0A6L7EVH7</accession>
<comment type="caution">
    <text evidence="2">The sequence shown here is derived from an EMBL/GenBank/DDBJ whole genome shotgun (WGS) entry which is preliminary data.</text>
</comment>
<sequence>MTRLVARALPAAVLLLGGAVAGGCGDDPQAAYCDAVESHRAELGELLGSGGPDALLRALPVFRDLAAKAPSDLRDEWRTVVDAVEGLSDALDAAGVDAATYDRDSPPAGVTDAQRDAIDAAAGDLTSPATVTAFEGVQQQAKDVCGTPLSL</sequence>
<proteinExistence type="predicted"/>
<organism evidence="2 3">
    <name type="scientific">Nocardioides flavescens</name>
    <dbReference type="NCBI Taxonomy" id="2691959"/>
    <lineage>
        <taxon>Bacteria</taxon>
        <taxon>Bacillati</taxon>
        <taxon>Actinomycetota</taxon>
        <taxon>Actinomycetes</taxon>
        <taxon>Propionibacteriales</taxon>
        <taxon>Nocardioidaceae</taxon>
        <taxon>Nocardioides</taxon>
    </lineage>
</organism>
<name>A0A6L7EVH7_9ACTN</name>
<keyword evidence="3" id="KW-1185">Reference proteome</keyword>
<feature type="chain" id="PRO_5039479793" evidence="1">
    <location>
        <begin position="22"/>
        <end position="151"/>
    </location>
</feature>
<reference evidence="2 3" key="1">
    <citation type="submission" date="2019-12" db="EMBL/GenBank/DDBJ databases">
        <authorList>
            <person name="Kun Z."/>
        </authorList>
    </citation>
    <scope>NUCLEOTIDE SEQUENCE [LARGE SCALE GENOMIC DNA]</scope>
    <source>
        <strain evidence="2 3">YIM 123512</strain>
    </source>
</reference>
<dbReference type="PROSITE" id="PS51257">
    <property type="entry name" value="PROKAR_LIPOPROTEIN"/>
    <property type="match status" value="1"/>
</dbReference>
<evidence type="ECO:0000256" key="1">
    <source>
        <dbReference type="SAM" id="SignalP"/>
    </source>
</evidence>
<gene>
    <name evidence="2" type="ORF">GRQ65_14320</name>
</gene>
<protein>
    <submittedName>
        <fullName evidence="2">Uncharacterized protein</fullName>
    </submittedName>
</protein>
<dbReference type="RefSeq" id="WP_160878641.1">
    <property type="nucleotide sequence ID" value="NZ_WUEK01000008.1"/>
</dbReference>